<dbReference type="KEGG" id="nah:F5544_04500"/>
<organism evidence="1 2">
    <name type="scientific">Nocardia arthritidis</name>
    <dbReference type="NCBI Taxonomy" id="228602"/>
    <lineage>
        <taxon>Bacteria</taxon>
        <taxon>Bacillati</taxon>
        <taxon>Actinomycetota</taxon>
        <taxon>Actinomycetes</taxon>
        <taxon>Mycobacteriales</taxon>
        <taxon>Nocardiaceae</taxon>
        <taxon>Nocardia</taxon>
    </lineage>
</organism>
<accession>A0A6G9Y6Q0</accession>
<proteinExistence type="predicted"/>
<evidence type="ECO:0000313" key="2">
    <source>
        <dbReference type="Proteomes" id="UP000503540"/>
    </source>
</evidence>
<sequence length="153" mass="16713">MIGTAMANDPFPPKNQLLQACRGEASGDHPVLGWAAELADLHTRRLTTDRVTLTDREAVDEIDSRRSALVREIDRWIAARIPPAPYAAAVHTETVGPIIDRLAELTSRAFIALTSTSSWELGNVWEELAELAVGYEDLATEICAGRRRLPGGP</sequence>
<keyword evidence="2" id="KW-1185">Reference proteome</keyword>
<dbReference type="EMBL" id="CP046172">
    <property type="protein sequence ID" value="QIS08814.1"/>
    <property type="molecule type" value="Genomic_DNA"/>
</dbReference>
<protein>
    <submittedName>
        <fullName evidence="1">DUF4254 domain-containing protein</fullName>
    </submittedName>
</protein>
<gene>
    <name evidence="1" type="ORF">F5544_04500</name>
</gene>
<name>A0A6G9Y6Q0_9NOCA</name>
<dbReference type="Proteomes" id="UP000503540">
    <property type="component" value="Chromosome"/>
</dbReference>
<evidence type="ECO:0000313" key="1">
    <source>
        <dbReference type="EMBL" id="QIS08814.1"/>
    </source>
</evidence>
<dbReference type="InterPro" id="IPR025350">
    <property type="entry name" value="DUF4254"/>
</dbReference>
<reference evidence="1 2" key="1">
    <citation type="journal article" date="2019" name="ACS Chem. Biol.">
        <title>Identification and Mobilization of a Cryptic Antibiotic Biosynthesis Gene Locus from a Human-Pathogenic Nocardia Isolate.</title>
        <authorList>
            <person name="Herisse M."/>
            <person name="Ishida K."/>
            <person name="Porter J.L."/>
            <person name="Howden B."/>
            <person name="Hertweck C."/>
            <person name="Stinear T.P."/>
            <person name="Pidot S.J."/>
        </authorList>
    </citation>
    <scope>NUCLEOTIDE SEQUENCE [LARGE SCALE GENOMIC DNA]</scope>
    <source>
        <strain evidence="1 2">AUSMDU00012717</strain>
    </source>
</reference>
<dbReference type="Pfam" id="PF14063">
    <property type="entry name" value="DUF4254"/>
    <property type="match status" value="1"/>
</dbReference>
<dbReference type="AlphaFoldDB" id="A0A6G9Y6Q0"/>